<feature type="region of interest" description="Disordered" evidence="1">
    <location>
        <begin position="1"/>
        <end position="106"/>
    </location>
</feature>
<feature type="compositionally biased region" description="Acidic residues" evidence="1">
    <location>
        <begin position="71"/>
        <end position="81"/>
    </location>
</feature>
<dbReference type="PANTHER" id="PTHR31286">
    <property type="entry name" value="GLYCINE-RICH CELL WALL STRUCTURAL PROTEIN 1.8-LIKE"/>
    <property type="match status" value="1"/>
</dbReference>
<comment type="caution">
    <text evidence="2">The sequence shown here is derived from an EMBL/GenBank/DDBJ whole genome shotgun (WGS) entry which is preliminary data.</text>
</comment>
<feature type="compositionally biased region" description="Low complexity" evidence="1">
    <location>
        <begin position="401"/>
        <end position="416"/>
    </location>
</feature>
<feature type="compositionally biased region" description="Basic and acidic residues" evidence="1">
    <location>
        <begin position="91"/>
        <end position="106"/>
    </location>
</feature>
<evidence type="ECO:0000313" key="2">
    <source>
        <dbReference type="EMBL" id="KAJ8774369.1"/>
    </source>
</evidence>
<sequence>MARKKPKDSVVALAEGSSSPSSGQPLTAVKPPTVSSIGPKSVSSRAPSTGPKKASLKIGKGVQKEILLEQDLSEGESDEEVNGAVSPASSESRDSVEELREEDSSLPHKVECPVVVQGASTAPVVDSGSALTGTQVVAEGSEKVDVSDKPSFASLFRNNRDLTQGFRLEHVPAEKEVTILAEDRLDLEREWGFCLVVVFTGRFPGTKAVEGLITQWGARTSVLVGGPYVLYGKTLLLKTLAPGFSFNFKDFMAMPLWIKFLNVPLDLWTDKGLSKIGSMVGKPICSNLVTTKRARVGYARLLVEVDVSKRPVSNFDVLLPEGTRFTQHVVYETFPSYCCDCKHFGHNVFICKKQSAKSQRWVPKGKGPQPVKEWPPLQGNAPSGASHTLDPPSAAPPPVEPLQVQSVVAPSPAAVVGPEDSSAMRKDKGSVGSLSGVQGGGQSEIC</sequence>
<keyword evidence="3" id="KW-1185">Reference proteome</keyword>
<dbReference type="Proteomes" id="UP001159364">
    <property type="component" value="Linkage Group LG01"/>
</dbReference>
<feature type="compositionally biased region" description="Gly residues" evidence="1">
    <location>
        <begin position="437"/>
        <end position="446"/>
    </location>
</feature>
<feature type="compositionally biased region" description="Polar residues" evidence="1">
    <location>
        <begin position="16"/>
        <end position="25"/>
    </location>
</feature>
<dbReference type="InterPro" id="IPR040256">
    <property type="entry name" value="At4g02000-like"/>
</dbReference>
<feature type="compositionally biased region" description="Polar residues" evidence="1">
    <location>
        <begin position="33"/>
        <end position="47"/>
    </location>
</feature>
<feature type="region of interest" description="Disordered" evidence="1">
    <location>
        <begin position="360"/>
        <end position="446"/>
    </location>
</feature>
<evidence type="ECO:0000313" key="3">
    <source>
        <dbReference type="Proteomes" id="UP001159364"/>
    </source>
</evidence>
<accession>A0AAV8U872</accession>
<evidence type="ECO:0008006" key="4">
    <source>
        <dbReference type="Google" id="ProtNLM"/>
    </source>
</evidence>
<organism evidence="2 3">
    <name type="scientific">Erythroxylum novogranatense</name>
    <dbReference type="NCBI Taxonomy" id="1862640"/>
    <lineage>
        <taxon>Eukaryota</taxon>
        <taxon>Viridiplantae</taxon>
        <taxon>Streptophyta</taxon>
        <taxon>Embryophyta</taxon>
        <taxon>Tracheophyta</taxon>
        <taxon>Spermatophyta</taxon>
        <taxon>Magnoliopsida</taxon>
        <taxon>eudicotyledons</taxon>
        <taxon>Gunneridae</taxon>
        <taxon>Pentapetalae</taxon>
        <taxon>rosids</taxon>
        <taxon>fabids</taxon>
        <taxon>Malpighiales</taxon>
        <taxon>Erythroxylaceae</taxon>
        <taxon>Erythroxylum</taxon>
    </lineage>
</organism>
<evidence type="ECO:0000256" key="1">
    <source>
        <dbReference type="SAM" id="MobiDB-lite"/>
    </source>
</evidence>
<dbReference type="PANTHER" id="PTHR31286:SF168">
    <property type="entry name" value="DUF4283 DOMAIN-CONTAINING PROTEIN"/>
    <property type="match status" value="1"/>
</dbReference>
<dbReference type="EMBL" id="JAIWQS010000001">
    <property type="protein sequence ID" value="KAJ8774369.1"/>
    <property type="molecule type" value="Genomic_DNA"/>
</dbReference>
<gene>
    <name evidence="2" type="ORF">K2173_011618</name>
</gene>
<reference evidence="2 3" key="1">
    <citation type="submission" date="2021-09" db="EMBL/GenBank/DDBJ databases">
        <title>Genomic insights and catalytic innovation underlie evolution of tropane alkaloids biosynthesis.</title>
        <authorList>
            <person name="Wang Y.-J."/>
            <person name="Tian T."/>
            <person name="Huang J.-P."/>
            <person name="Huang S.-X."/>
        </authorList>
    </citation>
    <scope>NUCLEOTIDE SEQUENCE [LARGE SCALE GENOMIC DNA]</scope>
    <source>
        <strain evidence="2">KIB-2018</strain>
        <tissue evidence="2">Leaf</tissue>
    </source>
</reference>
<protein>
    <recommendedName>
        <fullName evidence="4">DUF4283 domain-containing protein</fullName>
    </recommendedName>
</protein>
<dbReference type="AlphaFoldDB" id="A0AAV8U872"/>
<proteinExistence type="predicted"/>
<name>A0AAV8U872_9ROSI</name>